<evidence type="ECO:0000256" key="1">
    <source>
        <dbReference type="SAM" id="MobiDB-lite"/>
    </source>
</evidence>
<dbReference type="KEGG" id="nah:F5544_44555"/>
<protein>
    <submittedName>
        <fullName evidence="2">TIGR04338 family metallohydrolase</fullName>
    </submittedName>
</protein>
<organism evidence="2 3">
    <name type="scientific">Nocardia arthritidis</name>
    <dbReference type="NCBI Taxonomy" id="228602"/>
    <lineage>
        <taxon>Bacteria</taxon>
        <taxon>Bacillati</taxon>
        <taxon>Actinomycetota</taxon>
        <taxon>Actinomycetes</taxon>
        <taxon>Mycobacteriales</taxon>
        <taxon>Nocardiaceae</taxon>
        <taxon>Nocardia</taxon>
    </lineage>
</organism>
<dbReference type="Proteomes" id="UP000503540">
    <property type="component" value="Chromosome"/>
</dbReference>
<sequence>MRFRYRYVRGALHQLAGADGPSLGSLHQIRAVPVRDRREDRCRKALGQNGRAAGAGAGGGGDGTAEFPDGLRRAHRQAVGRGEGRGRGGGGARGRRLDRHRTRLAQQGDRAHRLLSQHLGGAGHLARTGRVGGTFGGGATGRRPGGQGGATGKFTRTRFRQGTIDVGERRVVRDAQRAKVYDAEQLVRGVFDRADEYGNRTVELYGSQLTLPIERRFASVASVQSYADKVLALNWVRAQWERAAVTVRVRARAGATAAHYETADGVLAVPLHSGGTAWALRELVVLHELTHHLEPDPAEVAPHGPEFCSRYLELVDGVIGPEAALLLRTTMLGCGVEIG</sequence>
<dbReference type="AlphaFoldDB" id="A0A6G9YU26"/>
<keyword evidence="2" id="KW-0378">Hydrolase</keyword>
<dbReference type="GO" id="GO:0016787">
    <property type="term" value="F:hydrolase activity"/>
    <property type="evidence" value="ECO:0007669"/>
    <property type="project" value="UniProtKB-KW"/>
</dbReference>
<proteinExistence type="predicted"/>
<feature type="compositionally biased region" description="Gly residues" evidence="1">
    <location>
        <begin position="130"/>
        <end position="151"/>
    </location>
</feature>
<feature type="region of interest" description="Disordered" evidence="1">
    <location>
        <begin position="46"/>
        <end position="99"/>
    </location>
</feature>
<reference evidence="2 3" key="1">
    <citation type="journal article" date="2019" name="ACS Chem. Biol.">
        <title>Identification and Mobilization of a Cryptic Antibiotic Biosynthesis Gene Locus from a Human-Pathogenic Nocardia Isolate.</title>
        <authorList>
            <person name="Herisse M."/>
            <person name="Ishida K."/>
            <person name="Porter J.L."/>
            <person name="Howden B."/>
            <person name="Hertweck C."/>
            <person name="Stinear T.P."/>
            <person name="Pidot S.J."/>
        </authorList>
    </citation>
    <scope>NUCLEOTIDE SEQUENCE [LARGE SCALE GENOMIC DNA]</scope>
    <source>
        <strain evidence="2 3">AUSMDU00012717</strain>
    </source>
</reference>
<feature type="compositionally biased region" description="Gly residues" evidence="1">
    <location>
        <begin position="53"/>
        <end position="63"/>
    </location>
</feature>
<keyword evidence="3" id="KW-1185">Reference proteome</keyword>
<dbReference type="NCBIfam" id="TIGR04338">
    <property type="entry name" value="HEXXH_Rv0185"/>
    <property type="match status" value="1"/>
</dbReference>
<dbReference type="InterPro" id="IPR027595">
    <property type="entry name" value="CHP04338"/>
</dbReference>
<feature type="region of interest" description="Disordered" evidence="1">
    <location>
        <begin position="124"/>
        <end position="153"/>
    </location>
</feature>
<evidence type="ECO:0000313" key="3">
    <source>
        <dbReference type="Proteomes" id="UP000503540"/>
    </source>
</evidence>
<gene>
    <name evidence="2" type="ORF">F5544_44555</name>
</gene>
<name>A0A6G9YU26_9NOCA</name>
<accession>A0A6G9YU26</accession>
<evidence type="ECO:0000313" key="2">
    <source>
        <dbReference type="EMBL" id="QIS16714.1"/>
    </source>
</evidence>
<dbReference type="EMBL" id="CP046172">
    <property type="protein sequence ID" value="QIS16714.1"/>
    <property type="molecule type" value="Genomic_DNA"/>
</dbReference>